<sequence length="147" mass="15825">VIFFILVLFAAATTSIAFLEVVVSFVMNTFKLSRTKAAVICGILISIAGIPSVLSFGLWSDIKVAGKGFFDLADHLVSNVSLPIGAILACVFIGWVWKTKNAVEEITNHGKNPFRLAPVWSLLVKFVLPVLIGIIFITSSGVLDIFG</sequence>
<evidence type="ECO:0000256" key="1">
    <source>
        <dbReference type="ARBA" id="ARBA00004141"/>
    </source>
</evidence>
<protein>
    <submittedName>
        <fullName evidence="7">Sodium-dependent transporter</fullName>
    </submittedName>
</protein>
<evidence type="ECO:0000256" key="3">
    <source>
        <dbReference type="ARBA" id="ARBA00022692"/>
    </source>
</evidence>
<dbReference type="EMBL" id="DWUY01000318">
    <property type="protein sequence ID" value="HJD30221.1"/>
    <property type="molecule type" value="Genomic_DNA"/>
</dbReference>
<dbReference type="SUPFAM" id="SSF161070">
    <property type="entry name" value="SNF-like"/>
    <property type="match status" value="1"/>
</dbReference>
<dbReference type="Pfam" id="PF00209">
    <property type="entry name" value="SNF"/>
    <property type="match status" value="1"/>
</dbReference>
<dbReference type="PROSITE" id="PS50267">
    <property type="entry name" value="NA_NEUROTRAN_SYMP_3"/>
    <property type="match status" value="1"/>
</dbReference>
<dbReference type="Proteomes" id="UP000823892">
    <property type="component" value="Unassembled WGS sequence"/>
</dbReference>
<evidence type="ECO:0000256" key="2">
    <source>
        <dbReference type="ARBA" id="ARBA00022448"/>
    </source>
</evidence>
<dbReference type="PANTHER" id="PTHR42948">
    <property type="entry name" value="TRANSPORTER"/>
    <property type="match status" value="1"/>
</dbReference>
<proteinExistence type="predicted"/>
<feature type="transmembrane region" description="Helical" evidence="6">
    <location>
        <begin position="80"/>
        <end position="97"/>
    </location>
</feature>
<keyword evidence="2" id="KW-0813">Transport</keyword>
<keyword evidence="4 6" id="KW-1133">Transmembrane helix</keyword>
<dbReference type="AlphaFoldDB" id="A0A9D2TXH6"/>
<comment type="caution">
    <text evidence="7">The sequence shown here is derived from an EMBL/GenBank/DDBJ whole genome shotgun (WGS) entry which is preliminary data.</text>
</comment>
<evidence type="ECO:0000256" key="4">
    <source>
        <dbReference type="ARBA" id="ARBA00022989"/>
    </source>
</evidence>
<dbReference type="GO" id="GO:0016020">
    <property type="term" value="C:membrane"/>
    <property type="evidence" value="ECO:0007669"/>
    <property type="project" value="UniProtKB-SubCell"/>
</dbReference>
<feature type="non-terminal residue" evidence="7">
    <location>
        <position position="1"/>
    </location>
</feature>
<gene>
    <name evidence="7" type="ORF">H9914_14700</name>
</gene>
<dbReference type="InterPro" id="IPR000175">
    <property type="entry name" value="Na/ntran_symport"/>
</dbReference>
<dbReference type="PANTHER" id="PTHR42948:SF1">
    <property type="entry name" value="TRANSPORTER"/>
    <property type="match status" value="1"/>
</dbReference>
<evidence type="ECO:0000313" key="7">
    <source>
        <dbReference type="EMBL" id="HJD30221.1"/>
    </source>
</evidence>
<reference evidence="7" key="2">
    <citation type="submission" date="2021-04" db="EMBL/GenBank/DDBJ databases">
        <authorList>
            <person name="Gilroy R."/>
        </authorList>
    </citation>
    <scope>NUCLEOTIDE SEQUENCE</scope>
    <source>
        <strain evidence="7">ChiBcec6-4105</strain>
    </source>
</reference>
<dbReference type="InterPro" id="IPR037272">
    <property type="entry name" value="SNS_sf"/>
</dbReference>
<evidence type="ECO:0000256" key="6">
    <source>
        <dbReference type="SAM" id="Phobius"/>
    </source>
</evidence>
<accession>A0A9D2TXH6</accession>
<evidence type="ECO:0000313" key="8">
    <source>
        <dbReference type="Proteomes" id="UP000823892"/>
    </source>
</evidence>
<reference evidence="7" key="1">
    <citation type="journal article" date="2021" name="PeerJ">
        <title>Extensive microbial diversity within the chicken gut microbiome revealed by metagenomics and culture.</title>
        <authorList>
            <person name="Gilroy R."/>
            <person name="Ravi A."/>
            <person name="Getino M."/>
            <person name="Pursley I."/>
            <person name="Horton D.L."/>
            <person name="Alikhan N.F."/>
            <person name="Baker D."/>
            <person name="Gharbi K."/>
            <person name="Hall N."/>
            <person name="Watson M."/>
            <person name="Adriaenssens E.M."/>
            <person name="Foster-Nyarko E."/>
            <person name="Jarju S."/>
            <person name="Secka A."/>
            <person name="Antonio M."/>
            <person name="Oren A."/>
            <person name="Chaudhuri R.R."/>
            <person name="La Ragione R."/>
            <person name="Hildebrand F."/>
            <person name="Pallen M.J."/>
        </authorList>
    </citation>
    <scope>NUCLEOTIDE SEQUENCE</scope>
    <source>
        <strain evidence="7">ChiBcec6-4105</strain>
    </source>
</reference>
<comment type="subcellular location">
    <subcellularLocation>
        <location evidence="1">Membrane</location>
        <topology evidence="1">Multi-pass membrane protein</topology>
    </subcellularLocation>
</comment>
<feature type="transmembrane region" description="Helical" evidence="6">
    <location>
        <begin position="6"/>
        <end position="26"/>
    </location>
</feature>
<evidence type="ECO:0000256" key="5">
    <source>
        <dbReference type="ARBA" id="ARBA00023136"/>
    </source>
</evidence>
<name>A0A9D2TXH6_9FIRM</name>
<organism evidence="7 8">
    <name type="scientific">Candidatus Blautia avicola</name>
    <dbReference type="NCBI Taxonomy" id="2838483"/>
    <lineage>
        <taxon>Bacteria</taxon>
        <taxon>Bacillati</taxon>
        <taxon>Bacillota</taxon>
        <taxon>Clostridia</taxon>
        <taxon>Lachnospirales</taxon>
        <taxon>Lachnospiraceae</taxon>
        <taxon>Blautia</taxon>
    </lineage>
</organism>
<feature type="transmembrane region" description="Helical" evidence="6">
    <location>
        <begin position="117"/>
        <end position="137"/>
    </location>
</feature>
<feature type="transmembrane region" description="Helical" evidence="6">
    <location>
        <begin position="38"/>
        <end position="60"/>
    </location>
</feature>
<keyword evidence="3 6" id="KW-0812">Transmembrane</keyword>
<keyword evidence="5 6" id="KW-0472">Membrane</keyword>